<dbReference type="AlphaFoldDB" id="A0A9P1E1F7"/>
<evidence type="ECO:0000313" key="3">
    <source>
        <dbReference type="Proteomes" id="UP001152484"/>
    </source>
</evidence>
<protein>
    <submittedName>
        <fullName evidence="2">Uncharacterized protein</fullName>
    </submittedName>
</protein>
<feature type="chain" id="PRO_5040436737" evidence="1">
    <location>
        <begin position="17"/>
        <end position="99"/>
    </location>
</feature>
<gene>
    <name evidence="2" type="ORF">CEURO_LOCUS4151</name>
</gene>
<evidence type="ECO:0000313" key="2">
    <source>
        <dbReference type="EMBL" id="CAH9072003.1"/>
    </source>
</evidence>
<organism evidence="2 3">
    <name type="scientific">Cuscuta europaea</name>
    <name type="common">European dodder</name>
    <dbReference type="NCBI Taxonomy" id="41803"/>
    <lineage>
        <taxon>Eukaryota</taxon>
        <taxon>Viridiplantae</taxon>
        <taxon>Streptophyta</taxon>
        <taxon>Embryophyta</taxon>
        <taxon>Tracheophyta</taxon>
        <taxon>Spermatophyta</taxon>
        <taxon>Magnoliopsida</taxon>
        <taxon>eudicotyledons</taxon>
        <taxon>Gunneridae</taxon>
        <taxon>Pentapetalae</taxon>
        <taxon>asterids</taxon>
        <taxon>lamiids</taxon>
        <taxon>Solanales</taxon>
        <taxon>Convolvulaceae</taxon>
        <taxon>Cuscuteae</taxon>
        <taxon>Cuscuta</taxon>
        <taxon>Cuscuta subgen. Cuscuta</taxon>
    </lineage>
</organism>
<dbReference type="EMBL" id="CAMAPE010000008">
    <property type="protein sequence ID" value="CAH9072003.1"/>
    <property type="molecule type" value="Genomic_DNA"/>
</dbReference>
<accession>A0A9P1E1F7</accession>
<name>A0A9P1E1F7_CUSEU</name>
<feature type="signal peptide" evidence="1">
    <location>
        <begin position="1"/>
        <end position="16"/>
    </location>
</feature>
<sequence length="99" mass="11212">MFYFLLILFFLGPFLGRRNHKNASNFIVFFLGPFLGESGGLPAIDGLFGTINFSEIDSPTSNRIAYTTKTGVGRRPLQKLHPVAYSTLYLCFFFCYLIL</sequence>
<keyword evidence="3" id="KW-1185">Reference proteome</keyword>
<comment type="caution">
    <text evidence="2">The sequence shown here is derived from an EMBL/GenBank/DDBJ whole genome shotgun (WGS) entry which is preliminary data.</text>
</comment>
<dbReference type="Proteomes" id="UP001152484">
    <property type="component" value="Unassembled WGS sequence"/>
</dbReference>
<keyword evidence="1" id="KW-0732">Signal</keyword>
<proteinExistence type="predicted"/>
<reference evidence="2" key="1">
    <citation type="submission" date="2022-07" db="EMBL/GenBank/DDBJ databases">
        <authorList>
            <person name="Macas J."/>
            <person name="Novak P."/>
            <person name="Neumann P."/>
        </authorList>
    </citation>
    <scope>NUCLEOTIDE SEQUENCE</scope>
</reference>
<evidence type="ECO:0000256" key="1">
    <source>
        <dbReference type="SAM" id="SignalP"/>
    </source>
</evidence>